<name>A0ABN2WBI3_9ACTN</name>
<evidence type="ECO:0000256" key="3">
    <source>
        <dbReference type="ARBA" id="ARBA00023125"/>
    </source>
</evidence>
<dbReference type="RefSeq" id="WP_344531720.1">
    <property type="nucleotide sequence ID" value="NZ_BAAAPE010000013.1"/>
</dbReference>
<dbReference type="InterPro" id="IPR036390">
    <property type="entry name" value="WH_DNA-bd_sf"/>
</dbReference>
<evidence type="ECO:0000259" key="5">
    <source>
        <dbReference type="PROSITE" id="PS50931"/>
    </source>
</evidence>
<comment type="caution">
    <text evidence="6">The sequence shown here is derived from an EMBL/GenBank/DDBJ whole genome shotgun (WGS) entry which is preliminary data.</text>
</comment>
<dbReference type="SUPFAM" id="SSF53850">
    <property type="entry name" value="Periplasmic binding protein-like II"/>
    <property type="match status" value="1"/>
</dbReference>
<dbReference type="PROSITE" id="PS50931">
    <property type="entry name" value="HTH_LYSR"/>
    <property type="match status" value="1"/>
</dbReference>
<sequence length="304" mass="33269">MLDRNIGLRQLRAFLTLAETLNFTQAAAELGTSQPTLTRTVHRLEEELRVRLLDRTTRQVALSPEGERLRGELLVLLPRLEAALSPAAGPAPVRLGFTWLLPGDWLHEAIGRFEEETGVSVELSRKDELHAGVTQGAVDVALLRTKEVPRGLRSLELGRERQVAAVAQGSPLAGRASLEWTELARHAIVANTVSGTVRGDCWPAAHRPGTVVECGNFDEWLELIAAGRGIGVGPALLRRRRPHPAVTFVPLTGVDPVPLRLVRPVQGAHPYADRLMRLARVVLAEHRSAHIPPRSVIPQGEAER</sequence>
<keyword evidence="7" id="KW-1185">Reference proteome</keyword>
<feature type="domain" description="HTH lysR-type" evidence="5">
    <location>
        <begin position="6"/>
        <end position="63"/>
    </location>
</feature>
<accession>A0ABN2WBI3</accession>
<protein>
    <submittedName>
        <fullName evidence="6">LysR family transcriptional regulator</fullName>
    </submittedName>
</protein>
<evidence type="ECO:0000256" key="2">
    <source>
        <dbReference type="ARBA" id="ARBA00023015"/>
    </source>
</evidence>
<keyword evidence="3" id="KW-0238">DNA-binding</keyword>
<dbReference type="PRINTS" id="PR00039">
    <property type="entry name" value="HTHLYSR"/>
</dbReference>
<proteinExistence type="inferred from homology"/>
<organism evidence="6 7">
    <name type="scientific">Streptomyces albiaxialis</name>
    <dbReference type="NCBI Taxonomy" id="329523"/>
    <lineage>
        <taxon>Bacteria</taxon>
        <taxon>Bacillati</taxon>
        <taxon>Actinomycetota</taxon>
        <taxon>Actinomycetes</taxon>
        <taxon>Kitasatosporales</taxon>
        <taxon>Streptomycetaceae</taxon>
        <taxon>Streptomyces</taxon>
    </lineage>
</organism>
<dbReference type="Gene3D" id="3.40.190.10">
    <property type="entry name" value="Periplasmic binding protein-like II"/>
    <property type="match status" value="2"/>
</dbReference>
<gene>
    <name evidence="6" type="ORF">GCM10009801_52150</name>
</gene>
<dbReference type="InterPro" id="IPR000847">
    <property type="entry name" value="LysR_HTH_N"/>
</dbReference>
<dbReference type="PANTHER" id="PTHR30346">
    <property type="entry name" value="TRANSCRIPTIONAL DUAL REGULATOR HCAR-RELATED"/>
    <property type="match status" value="1"/>
</dbReference>
<dbReference type="SUPFAM" id="SSF46785">
    <property type="entry name" value="Winged helix' DNA-binding domain"/>
    <property type="match status" value="1"/>
</dbReference>
<evidence type="ECO:0000256" key="1">
    <source>
        <dbReference type="ARBA" id="ARBA00009437"/>
    </source>
</evidence>
<dbReference type="Gene3D" id="1.10.10.10">
    <property type="entry name" value="Winged helix-like DNA-binding domain superfamily/Winged helix DNA-binding domain"/>
    <property type="match status" value="1"/>
</dbReference>
<dbReference type="Pfam" id="PF03466">
    <property type="entry name" value="LysR_substrate"/>
    <property type="match status" value="1"/>
</dbReference>
<evidence type="ECO:0000313" key="7">
    <source>
        <dbReference type="Proteomes" id="UP001500016"/>
    </source>
</evidence>
<evidence type="ECO:0000313" key="6">
    <source>
        <dbReference type="EMBL" id="GAA2088470.1"/>
    </source>
</evidence>
<keyword evidence="2" id="KW-0805">Transcription regulation</keyword>
<evidence type="ECO:0000256" key="4">
    <source>
        <dbReference type="ARBA" id="ARBA00023163"/>
    </source>
</evidence>
<dbReference type="EMBL" id="BAAAPE010000013">
    <property type="protein sequence ID" value="GAA2088470.1"/>
    <property type="molecule type" value="Genomic_DNA"/>
</dbReference>
<dbReference type="Pfam" id="PF00126">
    <property type="entry name" value="HTH_1"/>
    <property type="match status" value="1"/>
</dbReference>
<comment type="similarity">
    <text evidence="1">Belongs to the LysR transcriptional regulatory family.</text>
</comment>
<reference evidence="6 7" key="1">
    <citation type="journal article" date="2019" name="Int. J. Syst. Evol. Microbiol.">
        <title>The Global Catalogue of Microorganisms (GCM) 10K type strain sequencing project: providing services to taxonomists for standard genome sequencing and annotation.</title>
        <authorList>
            <consortium name="The Broad Institute Genomics Platform"/>
            <consortium name="The Broad Institute Genome Sequencing Center for Infectious Disease"/>
            <person name="Wu L."/>
            <person name="Ma J."/>
        </authorList>
    </citation>
    <scope>NUCLEOTIDE SEQUENCE [LARGE SCALE GENOMIC DNA]</scope>
    <source>
        <strain evidence="6 7">JCM 15478</strain>
    </source>
</reference>
<keyword evidence="4" id="KW-0804">Transcription</keyword>
<dbReference type="InterPro" id="IPR005119">
    <property type="entry name" value="LysR_subst-bd"/>
</dbReference>
<dbReference type="Proteomes" id="UP001500016">
    <property type="component" value="Unassembled WGS sequence"/>
</dbReference>
<dbReference type="PANTHER" id="PTHR30346:SF28">
    <property type="entry name" value="HTH-TYPE TRANSCRIPTIONAL REGULATOR CYNR"/>
    <property type="match status" value="1"/>
</dbReference>
<dbReference type="InterPro" id="IPR036388">
    <property type="entry name" value="WH-like_DNA-bd_sf"/>
</dbReference>